<dbReference type="Pfam" id="PF08299">
    <property type="entry name" value="Bac_DnaA_C"/>
    <property type="match status" value="1"/>
</dbReference>
<dbReference type="Proteomes" id="UP000604381">
    <property type="component" value="Unassembled WGS sequence"/>
</dbReference>
<dbReference type="InterPro" id="IPR013317">
    <property type="entry name" value="DnaA_dom"/>
</dbReference>
<keyword evidence="12" id="KW-1185">Reference proteome</keyword>
<name>A0A930XYK3_9GAMM</name>
<dbReference type="InterPro" id="IPR020591">
    <property type="entry name" value="Chromosome_initiator_DnaA-like"/>
</dbReference>
<dbReference type="Gene3D" id="3.40.50.300">
    <property type="entry name" value="P-loop containing nucleotide triphosphate hydrolases"/>
    <property type="match status" value="1"/>
</dbReference>
<evidence type="ECO:0000256" key="2">
    <source>
        <dbReference type="ARBA" id="ARBA00022705"/>
    </source>
</evidence>
<evidence type="ECO:0000256" key="5">
    <source>
        <dbReference type="ARBA" id="ARBA00023121"/>
    </source>
</evidence>
<dbReference type="CDD" id="cd00009">
    <property type="entry name" value="AAA"/>
    <property type="match status" value="1"/>
</dbReference>
<dbReference type="SMART" id="SM00382">
    <property type="entry name" value="AAA"/>
    <property type="match status" value="1"/>
</dbReference>
<dbReference type="GO" id="GO:0006275">
    <property type="term" value="P:regulation of DNA replication"/>
    <property type="evidence" value="ECO:0007669"/>
    <property type="project" value="InterPro"/>
</dbReference>
<dbReference type="GO" id="GO:0006270">
    <property type="term" value="P:DNA replication initiation"/>
    <property type="evidence" value="ECO:0007669"/>
    <property type="project" value="InterPro"/>
</dbReference>
<keyword evidence="1" id="KW-0963">Cytoplasm</keyword>
<evidence type="ECO:0000256" key="3">
    <source>
        <dbReference type="ARBA" id="ARBA00022741"/>
    </source>
</evidence>
<sequence length="464" mass="49797">MTAAPRDGFDPVRLWLDVQRRLAAETSDHLFRRYVLPVDVDGERSVREGALVLLCPSGGGRDWLASQLRGRIEALAAAGLPGGGAVVYEINSQPSLFLVEEEPAAEAEAAPDAAPAAANDEDAAAVQKRTGLSRRYTFDSYCAGPGNELAVAAGRKLAAGGVAAASPLVIHGPVGVGKTHLAHAIGNLHLASRPAEQVRCVSAEQFMREVQQAFTGDGRRYRRYGLLIIDDVQHLRKESKQTATQLASLLSYRDEHGLPTVVTSDRDLAGLEGHLSRALRSRLAAGLAVPVARPDFATRVAILRSQARSMGAGALPPEAARALAQGLDSNCRELIGALRRLLFEAEFRQVKPGVELARKIVRGIATLPARLSMRRIIEACADYFKVSVAALLSKKRQAQLVLARHVAMFLCRDLTQESLPAIGKEFGCHHTSVLHATGKVAARLKADVQLAESVRDLRESLVAA</sequence>
<keyword evidence="6 7" id="KW-0238">DNA-binding</keyword>
<dbReference type="Gene3D" id="3.30.300.180">
    <property type="match status" value="1"/>
</dbReference>
<comment type="similarity">
    <text evidence="8">Belongs to the DnaA family.</text>
</comment>
<protein>
    <recommendedName>
        <fullName evidence="7">Chromosomal replication initiator protein DnaA</fullName>
    </recommendedName>
</protein>
<dbReference type="GO" id="GO:0005524">
    <property type="term" value="F:ATP binding"/>
    <property type="evidence" value="ECO:0007669"/>
    <property type="project" value="UniProtKB-KW"/>
</dbReference>
<keyword evidence="3 7" id="KW-0547">Nucleotide-binding</keyword>
<dbReference type="GO" id="GO:0003688">
    <property type="term" value="F:DNA replication origin binding"/>
    <property type="evidence" value="ECO:0007669"/>
    <property type="project" value="TreeGrafter"/>
</dbReference>
<reference evidence="11" key="1">
    <citation type="submission" date="2020-10" db="EMBL/GenBank/DDBJ databases">
        <title>An improved Amphimedon queenslandica hologenome assembly reveals how three proteobacterial symbionts can extend the metabolic phenotypic of their marine sponge host.</title>
        <authorList>
            <person name="Degnan B."/>
            <person name="Degnan S."/>
            <person name="Xiang X."/>
        </authorList>
    </citation>
    <scope>NUCLEOTIDE SEQUENCE</scope>
    <source>
        <strain evidence="11">AqS2</strain>
    </source>
</reference>
<comment type="function">
    <text evidence="7">Plays an essential role in the initiation and regulation of chromosomal replication. ATP-DnaA binds to the origin of replication (oriC) to initiate formation of the DNA replication initiation complex once per cell cycle. Binds the DnaA box (a 9 base pair repeat at the origin) and separates the double-stranded (ds)DNA. Forms a right-handed helical filament on oriC DNA; dsDNA binds to the exterior of the filament while single-stranded (ss)DNA is stabiized in the filament's interior. The ATP-DnaA-oriC complex binds and stabilizes one strand of the AT-rich DNA unwinding element (DUE), permitting loading of DNA polymerase. After initiation quickly degrades to an ADP-DnaA complex that is not apt for DNA replication. Binds acidic phospholipids.</text>
</comment>
<evidence type="ECO:0000259" key="10">
    <source>
        <dbReference type="SMART" id="SM00760"/>
    </source>
</evidence>
<dbReference type="SUPFAM" id="SSF52540">
    <property type="entry name" value="P-loop containing nucleoside triphosphate hydrolases"/>
    <property type="match status" value="1"/>
</dbReference>
<dbReference type="Pfam" id="PF00308">
    <property type="entry name" value="Bac_DnaA"/>
    <property type="match status" value="1"/>
</dbReference>
<dbReference type="InterPro" id="IPR038454">
    <property type="entry name" value="DnaA_N_sf"/>
</dbReference>
<feature type="domain" description="Chromosomal replication initiator DnaA C-terminal" evidence="10">
    <location>
        <begin position="372"/>
        <end position="440"/>
    </location>
</feature>
<dbReference type="CDD" id="cd06571">
    <property type="entry name" value="Bac_DnaA_C"/>
    <property type="match status" value="1"/>
</dbReference>
<dbReference type="PANTHER" id="PTHR30050">
    <property type="entry name" value="CHROMOSOMAL REPLICATION INITIATOR PROTEIN DNAA"/>
    <property type="match status" value="1"/>
</dbReference>
<proteinExistence type="inferred from homology"/>
<dbReference type="EMBL" id="JADHEI010000058">
    <property type="protein sequence ID" value="MBF2735968.1"/>
    <property type="molecule type" value="Genomic_DNA"/>
</dbReference>
<organism evidence="11 12">
    <name type="scientific">Candidatus Amphirhobacter heronislandensis</name>
    <dbReference type="NCBI Taxonomy" id="1732024"/>
    <lineage>
        <taxon>Bacteria</taxon>
        <taxon>Pseudomonadati</taxon>
        <taxon>Pseudomonadota</taxon>
        <taxon>Gammaproteobacteria</taxon>
        <taxon>Candidatus Tethybacterales</taxon>
        <taxon>Candidatus Tethybacteraceae</taxon>
        <taxon>Candidatus Amphirhobacter</taxon>
    </lineage>
</organism>
<gene>
    <name evidence="11" type="ORF">ISN26_07905</name>
</gene>
<dbReference type="AlphaFoldDB" id="A0A930XYK3"/>
<dbReference type="GO" id="GO:0005886">
    <property type="term" value="C:plasma membrane"/>
    <property type="evidence" value="ECO:0007669"/>
    <property type="project" value="TreeGrafter"/>
</dbReference>
<feature type="domain" description="AAA+ ATPase" evidence="9">
    <location>
        <begin position="164"/>
        <end position="289"/>
    </location>
</feature>
<evidence type="ECO:0000256" key="7">
    <source>
        <dbReference type="RuleBase" id="RU000577"/>
    </source>
</evidence>
<dbReference type="SMART" id="SM00760">
    <property type="entry name" value="Bac_DnaA_C"/>
    <property type="match status" value="1"/>
</dbReference>
<dbReference type="InterPro" id="IPR003593">
    <property type="entry name" value="AAA+_ATPase"/>
</dbReference>
<keyword evidence="5" id="KW-0446">Lipid-binding</keyword>
<evidence type="ECO:0000256" key="6">
    <source>
        <dbReference type="ARBA" id="ARBA00023125"/>
    </source>
</evidence>
<comment type="caution">
    <text evidence="11">The sequence shown here is derived from an EMBL/GenBank/DDBJ whole genome shotgun (WGS) entry which is preliminary data.</text>
</comment>
<dbReference type="Gene3D" id="1.10.1750.10">
    <property type="match status" value="1"/>
</dbReference>
<dbReference type="InterPro" id="IPR010921">
    <property type="entry name" value="Trp_repressor/repl_initiator"/>
</dbReference>
<evidence type="ECO:0000256" key="1">
    <source>
        <dbReference type="ARBA" id="ARBA00022490"/>
    </source>
</evidence>
<keyword evidence="4 7" id="KW-0067">ATP-binding</keyword>
<dbReference type="InterPro" id="IPR013159">
    <property type="entry name" value="DnaA_C"/>
</dbReference>
<evidence type="ECO:0000259" key="9">
    <source>
        <dbReference type="SMART" id="SM00382"/>
    </source>
</evidence>
<dbReference type="PANTHER" id="PTHR30050:SF5">
    <property type="entry name" value="DNAA REGULATORY INACTIVATOR HDA"/>
    <property type="match status" value="1"/>
</dbReference>
<keyword evidence="2 7" id="KW-0235">DNA replication</keyword>
<evidence type="ECO:0000313" key="12">
    <source>
        <dbReference type="Proteomes" id="UP000604381"/>
    </source>
</evidence>
<dbReference type="GO" id="GO:0008289">
    <property type="term" value="F:lipid binding"/>
    <property type="evidence" value="ECO:0007669"/>
    <property type="project" value="UniProtKB-KW"/>
</dbReference>
<evidence type="ECO:0000256" key="4">
    <source>
        <dbReference type="ARBA" id="ARBA00022840"/>
    </source>
</evidence>
<dbReference type="PRINTS" id="PR00051">
    <property type="entry name" value="DNAA"/>
</dbReference>
<accession>A0A930XYK3</accession>
<dbReference type="Gene3D" id="1.10.8.60">
    <property type="match status" value="1"/>
</dbReference>
<evidence type="ECO:0000313" key="11">
    <source>
        <dbReference type="EMBL" id="MBF2735968.1"/>
    </source>
</evidence>
<evidence type="ECO:0000256" key="8">
    <source>
        <dbReference type="RuleBase" id="RU004227"/>
    </source>
</evidence>
<dbReference type="SUPFAM" id="SSF48295">
    <property type="entry name" value="TrpR-like"/>
    <property type="match status" value="1"/>
</dbReference>
<dbReference type="InterPro" id="IPR027417">
    <property type="entry name" value="P-loop_NTPase"/>
</dbReference>